<dbReference type="AlphaFoldDB" id="A0A8H4L098"/>
<evidence type="ECO:0000313" key="2">
    <source>
        <dbReference type="EMBL" id="KAF4460705.1"/>
    </source>
</evidence>
<proteinExistence type="predicted"/>
<dbReference type="EMBL" id="JAADYS010001876">
    <property type="protein sequence ID" value="KAF4460705.1"/>
    <property type="molecule type" value="Genomic_DNA"/>
</dbReference>
<sequence>MRPANSHYQISRANNPLTGDHPSAIARSLLVLARYSPHVGGSTAMQVTAVHSDNSAFAANVVMILHLQPPSRENRRSRPSIPAAASSTGGGTPDLSDNGQAALSEL</sequence>
<reference evidence="2 3" key="1">
    <citation type="submission" date="2020-01" db="EMBL/GenBank/DDBJ databases">
        <title>Identification and distribution of gene clusters putatively required for synthesis of sphingolipid metabolism inhibitors in phylogenetically diverse species of the filamentous fungus Fusarium.</title>
        <authorList>
            <person name="Kim H.-S."/>
            <person name="Busman M."/>
            <person name="Brown D.W."/>
            <person name="Divon H."/>
            <person name="Uhlig S."/>
            <person name="Proctor R.H."/>
        </authorList>
    </citation>
    <scope>NUCLEOTIDE SEQUENCE [LARGE SCALE GENOMIC DNA]</scope>
    <source>
        <strain evidence="2 3">NRRL 20459</strain>
    </source>
</reference>
<organism evidence="2 3">
    <name type="scientific">Fusarium albosuccineum</name>
    <dbReference type="NCBI Taxonomy" id="1237068"/>
    <lineage>
        <taxon>Eukaryota</taxon>
        <taxon>Fungi</taxon>
        <taxon>Dikarya</taxon>
        <taxon>Ascomycota</taxon>
        <taxon>Pezizomycotina</taxon>
        <taxon>Sordariomycetes</taxon>
        <taxon>Hypocreomycetidae</taxon>
        <taxon>Hypocreales</taxon>
        <taxon>Nectriaceae</taxon>
        <taxon>Fusarium</taxon>
        <taxon>Fusarium decemcellulare species complex</taxon>
    </lineage>
</organism>
<evidence type="ECO:0000256" key="1">
    <source>
        <dbReference type="SAM" id="MobiDB-lite"/>
    </source>
</evidence>
<feature type="compositionally biased region" description="Polar residues" evidence="1">
    <location>
        <begin position="95"/>
        <end position="106"/>
    </location>
</feature>
<name>A0A8H4L098_9HYPO</name>
<evidence type="ECO:0000313" key="3">
    <source>
        <dbReference type="Proteomes" id="UP000554235"/>
    </source>
</evidence>
<protein>
    <submittedName>
        <fullName evidence="2">Uncharacterized protein</fullName>
    </submittedName>
</protein>
<feature type="region of interest" description="Disordered" evidence="1">
    <location>
        <begin position="68"/>
        <end position="106"/>
    </location>
</feature>
<feature type="compositionally biased region" description="Polar residues" evidence="1">
    <location>
        <begin position="1"/>
        <end position="17"/>
    </location>
</feature>
<accession>A0A8H4L098</accession>
<dbReference type="Proteomes" id="UP000554235">
    <property type="component" value="Unassembled WGS sequence"/>
</dbReference>
<gene>
    <name evidence="2" type="ORF">FALBO_12510</name>
</gene>
<feature type="region of interest" description="Disordered" evidence="1">
    <location>
        <begin position="1"/>
        <end position="20"/>
    </location>
</feature>
<keyword evidence="3" id="KW-1185">Reference proteome</keyword>
<comment type="caution">
    <text evidence="2">The sequence shown here is derived from an EMBL/GenBank/DDBJ whole genome shotgun (WGS) entry which is preliminary data.</text>
</comment>